<reference evidence="1 2" key="2">
    <citation type="journal article" date="2022" name="Mol. Ecol. Resour.">
        <title>The genomes of chicory, endive, great burdock and yacon provide insights into Asteraceae paleo-polyploidization history and plant inulin production.</title>
        <authorList>
            <person name="Fan W."/>
            <person name="Wang S."/>
            <person name="Wang H."/>
            <person name="Wang A."/>
            <person name="Jiang F."/>
            <person name="Liu H."/>
            <person name="Zhao H."/>
            <person name="Xu D."/>
            <person name="Zhang Y."/>
        </authorList>
    </citation>
    <scope>NUCLEOTIDE SEQUENCE [LARGE SCALE GENOMIC DNA]</scope>
    <source>
        <strain evidence="2">cv. Niubang</strain>
    </source>
</reference>
<dbReference type="Proteomes" id="UP001055879">
    <property type="component" value="Linkage Group LG13"/>
</dbReference>
<accession>A0ACB8Y827</accession>
<sequence>MNLPSAIGYILPNPNMEAIRATLFSSPPKHTHTPSSFCYSPQLLPSRRSPATSHFPIIDKLLRLNLSVFH</sequence>
<comment type="caution">
    <text evidence="1">The sequence shown here is derived from an EMBL/GenBank/DDBJ whole genome shotgun (WGS) entry which is preliminary data.</text>
</comment>
<organism evidence="1 2">
    <name type="scientific">Arctium lappa</name>
    <name type="common">Greater burdock</name>
    <name type="synonym">Lappa major</name>
    <dbReference type="NCBI Taxonomy" id="4217"/>
    <lineage>
        <taxon>Eukaryota</taxon>
        <taxon>Viridiplantae</taxon>
        <taxon>Streptophyta</taxon>
        <taxon>Embryophyta</taxon>
        <taxon>Tracheophyta</taxon>
        <taxon>Spermatophyta</taxon>
        <taxon>Magnoliopsida</taxon>
        <taxon>eudicotyledons</taxon>
        <taxon>Gunneridae</taxon>
        <taxon>Pentapetalae</taxon>
        <taxon>asterids</taxon>
        <taxon>campanulids</taxon>
        <taxon>Asterales</taxon>
        <taxon>Asteraceae</taxon>
        <taxon>Carduoideae</taxon>
        <taxon>Cardueae</taxon>
        <taxon>Arctiinae</taxon>
        <taxon>Arctium</taxon>
    </lineage>
</organism>
<evidence type="ECO:0000313" key="1">
    <source>
        <dbReference type="EMBL" id="KAI3680844.1"/>
    </source>
</evidence>
<dbReference type="EMBL" id="CM042059">
    <property type="protein sequence ID" value="KAI3680844.1"/>
    <property type="molecule type" value="Genomic_DNA"/>
</dbReference>
<proteinExistence type="predicted"/>
<protein>
    <submittedName>
        <fullName evidence="1">Uncharacterized protein</fullName>
    </submittedName>
</protein>
<keyword evidence="2" id="KW-1185">Reference proteome</keyword>
<gene>
    <name evidence="1" type="ORF">L6452_35621</name>
</gene>
<name>A0ACB8Y827_ARCLA</name>
<evidence type="ECO:0000313" key="2">
    <source>
        <dbReference type="Proteomes" id="UP001055879"/>
    </source>
</evidence>
<reference evidence="2" key="1">
    <citation type="journal article" date="2022" name="Mol. Ecol. Resour.">
        <title>The genomes of chicory, endive, great burdock and yacon provide insights into Asteraceae palaeo-polyploidization history and plant inulin production.</title>
        <authorList>
            <person name="Fan W."/>
            <person name="Wang S."/>
            <person name="Wang H."/>
            <person name="Wang A."/>
            <person name="Jiang F."/>
            <person name="Liu H."/>
            <person name="Zhao H."/>
            <person name="Xu D."/>
            <person name="Zhang Y."/>
        </authorList>
    </citation>
    <scope>NUCLEOTIDE SEQUENCE [LARGE SCALE GENOMIC DNA]</scope>
    <source>
        <strain evidence="2">cv. Niubang</strain>
    </source>
</reference>